<organism evidence="1">
    <name type="scientific">freshwater metagenome</name>
    <dbReference type="NCBI Taxonomy" id="449393"/>
    <lineage>
        <taxon>unclassified sequences</taxon>
        <taxon>metagenomes</taxon>
        <taxon>ecological metagenomes</taxon>
    </lineage>
</organism>
<name>A0A6J7L1Q4_9ZZZZ</name>
<gene>
    <name evidence="1" type="ORF">UFOPK3772_02180</name>
</gene>
<proteinExistence type="predicted"/>
<sequence length="356" mass="39849">MTGPLDSASARLTATEVSQHASLEALDLTNDVEYLSRFLLQVQALFPELIPVHMRTAWRFHDRGPQDLEDELQSLGAIASASILGVRVDCCGTITAAAVTASVLAACGVPATYYLNHSAPYFDLARGRWGRPQVRASEVARELICHIALTGMEVGLHNDVWGLQDTGMDPIRSLKASLRWLRSLGIPIQGSVSHNTAWIYGVENFQVFTDFSFVDGLPRDRQPLTNMASLGLHYEANFPEPHLSRPTYTQLEYRESSSRVLSEEFMHMYLMQHPWFRRGYEYEIWAIGPDEWVIADYARHDFQYAVNSASVLEQLGSRAGQRSLGVLVLHPEYFCAGLDFATLASVFGWEMAYGRA</sequence>
<reference evidence="1" key="1">
    <citation type="submission" date="2020-05" db="EMBL/GenBank/DDBJ databases">
        <authorList>
            <person name="Chiriac C."/>
            <person name="Salcher M."/>
            <person name="Ghai R."/>
            <person name="Kavagutti S V."/>
        </authorList>
    </citation>
    <scope>NUCLEOTIDE SEQUENCE</scope>
</reference>
<evidence type="ECO:0000313" key="1">
    <source>
        <dbReference type="EMBL" id="CAB4960682.1"/>
    </source>
</evidence>
<accession>A0A6J7L1Q4</accession>
<dbReference type="EMBL" id="CAFBNE010000076">
    <property type="protein sequence ID" value="CAB4960682.1"/>
    <property type="molecule type" value="Genomic_DNA"/>
</dbReference>
<dbReference type="AlphaFoldDB" id="A0A6J7L1Q4"/>
<protein>
    <submittedName>
        <fullName evidence="1">Unannotated protein</fullName>
    </submittedName>
</protein>